<evidence type="ECO:0000313" key="1">
    <source>
        <dbReference type="EMBL" id="CAL0320645.1"/>
    </source>
</evidence>
<dbReference type="EMBL" id="CAXHTB010000015">
    <property type="protein sequence ID" value="CAL0320645.1"/>
    <property type="molecule type" value="Genomic_DNA"/>
</dbReference>
<name>A0AAV1XG13_LUPLU</name>
<dbReference type="Proteomes" id="UP001497480">
    <property type="component" value="Unassembled WGS sequence"/>
</dbReference>
<evidence type="ECO:0008006" key="3">
    <source>
        <dbReference type="Google" id="ProtNLM"/>
    </source>
</evidence>
<keyword evidence="2" id="KW-1185">Reference proteome</keyword>
<gene>
    <name evidence="1" type="ORF">LLUT_LOCUS21705</name>
</gene>
<protein>
    <recommendedName>
        <fullName evidence="3">Membrane-associated kinase regulator 4</fullName>
    </recommendedName>
</protein>
<dbReference type="InterPro" id="IPR039620">
    <property type="entry name" value="BKI1/MAKR1/3/4"/>
</dbReference>
<dbReference type="GO" id="GO:0019210">
    <property type="term" value="F:kinase inhibitor activity"/>
    <property type="evidence" value="ECO:0007669"/>
    <property type="project" value="InterPro"/>
</dbReference>
<reference evidence="1 2" key="1">
    <citation type="submission" date="2024-03" db="EMBL/GenBank/DDBJ databases">
        <authorList>
            <person name="Martinez-Hernandez J."/>
        </authorList>
    </citation>
    <scope>NUCLEOTIDE SEQUENCE [LARGE SCALE GENOMIC DNA]</scope>
</reference>
<dbReference type="PANTHER" id="PTHR33312">
    <property type="entry name" value="MEMBRANE-ASSOCIATED KINASE REGULATOR 4-RELATED"/>
    <property type="match status" value="1"/>
</dbReference>
<dbReference type="GO" id="GO:0005886">
    <property type="term" value="C:plasma membrane"/>
    <property type="evidence" value="ECO:0007669"/>
    <property type="project" value="InterPro"/>
</dbReference>
<proteinExistence type="predicted"/>
<sequence>MTHGVTLFMYGTLSPTNRLRKACDHVDDDYIDMEVSSYSNFFCHSVNSHSQPREFEFQMASIVQEKEPTTSPADELFYKGKLLPLHLPPRLQMVEKILQNSTNTPFDMEKDVFEEFYSTPLNTNTNPSPITGTPFESCNISPNESCQVSRELSPEEYYNLDYQTDNASGFVVENQKKSWTKKLKHSSLGSKLKASRAYLKSLFGKSGCSYESYATSTKVADECSVSKARGNLYKHVQVVAKKTPYGQIHRDKYMPSNSVMKGYKEKTNEYGSNQHRRSFSVGIKLLSGNKSSTSTSSSGSTSFSLSNKSYECQFLKRCSSANSEIENSIQGAIAHCKKSQQMFSSKKNASEVGFYSLSSSRNSFCEDQEREDLCRG</sequence>
<dbReference type="PANTHER" id="PTHR33312:SF5">
    <property type="entry name" value="MEMBRANE-ASSOCIATED KINASE REGULATOR 4-RELATED"/>
    <property type="match status" value="1"/>
</dbReference>
<dbReference type="AlphaFoldDB" id="A0AAV1XG13"/>
<evidence type="ECO:0000313" key="2">
    <source>
        <dbReference type="Proteomes" id="UP001497480"/>
    </source>
</evidence>
<accession>A0AAV1XG13</accession>
<organism evidence="1 2">
    <name type="scientific">Lupinus luteus</name>
    <name type="common">European yellow lupine</name>
    <dbReference type="NCBI Taxonomy" id="3873"/>
    <lineage>
        <taxon>Eukaryota</taxon>
        <taxon>Viridiplantae</taxon>
        <taxon>Streptophyta</taxon>
        <taxon>Embryophyta</taxon>
        <taxon>Tracheophyta</taxon>
        <taxon>Spermatophyta</taxon>
        <taxon>Magnoliopsida</taxon>
        <taxon>eudicotyledons</taxon>
        <taxon>Gunneridae</taxon>
        <taxon>Pentapetalae</taxon>
        <taxon>rosids</taxon>
        <taxon>fabids</taxon>
        <taxon>Fabales</taxon>
        <taxon>Fabaceae</taxon>
        <taxon>Papilionoideae</taxon>
        <taxon>50 kb inversion clade</taxon>
        <taxon>genistoids sensu lato</taxon>
        <taxon>core genistoids</taxon>
        <taxon>Genisteae</taxon>
        <taxon>Lupinus</taxon>
    </lineage>
</organism>
<comment type="caution">
    <text evidence="1">The sequence shown here is derived from an EMBL/GenBank/DDBJ whole genome shotgun (WGS) entry which is preliminary data.</text>
</comment>